<organism evidence="2 3">
    <name type="scientific">candidate division WWE3 bacterium RIFOXYC1_FULL_39_7</name>
    <dbReference type="NCBI Taxonomy" id="1802643"/>
    <lineage>
        <taxon>Bacteria</taxon>
        <taxon>Katanobacteria</taxon>
    </lineage>
</organism>
<dbReference type="CDD" id="cd04301">
    <property type="entry name" value="NAT_SF"/>
    <property type="match status" value="1"/>
</dbReference>
<evidence type="ECO:0000313" key="2">
    <source>
        <dbReference type="EMBL" id="OGC68790.1"/>
    </source>
</evidence>
<comment type="caution">
    <text evidence="2">The sequence shown here is derived from an EMBL/GenBank/DDBJ whole genome shotgun (WGS) entry which is preliminary data.</text>
</comment>
<accession>A0A1F4WHE2</accession>
<dbReference type="PROSITE" id="PS51186">
    <property type="entry name" value="GNAT"/>
    <property type="match status" value="1"/>
</dbReference>
<dbReference type="InterPro" id="IPR016181">
    <property type="entry name" value="Acyl_CoA_acyltransferase"/>
</dbReference>
<proteinExistence type="predicted"/>
<name>A0A1F4WHE2_UNCKA</name>
<evidence type="ECO:0000313" key="3">
    <source>
        <dbReference type="Proteomes" id="UP000179113"/>
    </source>
</evidence>
<feature type="domain" description="N-acetyltransferase" evidence="1">
    <location>
        <begin position="8"/>
        <end position="168"/>
    </location>
</feature>
<dbReference type="GO" id="GO:0016747">
    <property type="term" value="F:acyltransferase activity, transferring groups other than amino-acyl groups"/>
    <property type="evidence" value="ECO:0007669"/>
    <property type="project" value="InterPro"/>
</dbReference>
<evidence type="ECO:0000259" key="1">
    <source>
        <dbReference type="PROSITE" id="PS51186"/>
    </source>
</evidence>
<dbReference type="Pfam" id="PF00583">
    <property type="entry name" value="Acetyltransf_1"/>
    <property type="match status" value="1"/>
</dbReference>
<sequence length="181" mass="20831">MLTSEDEIQIRNAVPEDAERIAEIEKQMWLITYPNEEFGISKEDIESKFDRALDRVEVLQDTLTYPDHRYLVAVANNKIVGYFHGISGLNENQVVETYVLPEFQGKNVGKKALDILFQWFGKEKSIFAEIAAYNTRSMNFFKSLGFVDAPGARRKETWNILPSGKEIPLMFMRKVMGSVQE</sequence>
<dbReference type="EMBL" id="MEWA01000032">
    <property type="protein sequence ID" value="OGC68790.1"/>
    <property type="molecule type" value="Genomic_DNA"/>
</dbReference>
<gene>
    <name evidence="2" type="ORF">A2415_05455</name>
</gene>
<dbReference type="InterPro" id="IPR000182">
    <property type="entry name" value="GNAT_dom"/>
</dbReference>
<dbReference type="AlphaFoldDB" id="A0A1F4WHE2"/>
<dbReference type="Proteomes" id="UP000179113">
    <property type="component" value="Unassembled WGS sequence"/>
</dbReference>
<dbReference type="SUPFAM" id="SSF55729">
    <property type="entry name" value="Acyl-CoA N-acyltransferases (Nat)"/>
    <property type="match status" value="1"/>
</dbReference>
<protein>
    <recommendedName>
        <fullName evidence="1">N-acetyltransferase domain-containing protein</fullName>
    </recommendedName>
</protein>
<reference evidence="2 3" key="1">
    <citation type="journal article" date="2016" name="Nat. Commun.">
        <title>Thousands of microbial genomes shed light on interconnected biogeochemical processes in an aquifer system.</title>
        <authorList>
            <person name="Anantharaman K."/>
            <person name="Brown C.T."/>
            <person name="Hug L.A."/>
            <person name="Sharon I."/>
            <person name="Castelle C.J."/>
            <person name="Probst A.J."/>
            <person name="Thomas B.C."/>
            <person name="Singh A."/>
            <person name="Wilkins M.J."/>
            <person name="Karaoz U."/>
            <person name="Brodie E.L."/>
            <person name="Williams K.H."/>
            <person name="Hubbard S.S."/>
            <person name="Banfield J.F."/>
        </authorList>
    </citation>
    <scope>NUCLEOTIDE SEQUENCE [LARGE SCALE GENOMIC DNA]</scope>
</reference>
<dbReference type="Gene3D" id="3.40.630.30">
    <property type="match status" value="1"/>
</dbReference>